<evidence type="ECO:0000256" key="2">
    <source>
        <dbReference type="SAM" id="MobiDB-lite"/>
    </source>
</evidence>
<dbReference type="EMBL" id="HBNS01027655">
    <property type="protein sequence ID" value="CAE4620246.1"/>
    <property type="molecule type" value="Transcribed_RNA"/>
</dbReference>
<feature type="coiled-coil region" evidence="1">
    <location>
        <begin position="182"/>
        <end position="216"/>
    </location>
</feature>
<feature type="region of interest" description="Disordered" evidence="2">
    <location>
        <begin position="432"/>
        <end position="670"/>
    </location>
</feature>
<feature type="compositionally biased region" description="Low complexity" evidence="2">
    <location>
        <begin position="452"/>
        <end position="462"/>
    </location>
</feature>
<feature type="compositionally biased region" description="Low complexity" evidence="2">
    <location>
        <begin position="534"/>
        <end position="548"/>
    </location>
</feature>
<protein>
    <submittedName>
        <fullName evidence="3">Uncharacterized protein</fullName>
    </submittedName>
</protein>
<feature type="compositionally biased region" description="Basic and acidic residues" evidence="2">
    <location>
        <begin position="628"/>
        <end position="639"/>
    </location>
</feature>
<feature type="region of interest" description="Disordered" evidence="2">
    <location>
        <begin position="370"/>
        <end position="412"/>
    </location>
</feature>
<feature type="compositionally biased region" description="Basic and acidic residues" evidence="2">
    <location>
        <begin position="587"/>
        <end position="611"/>
    </location>
</feature>
<feature type="compositionally biased region" description="Low complexity" evidence="2">
    <location>
        <begin position="386"/>
        <end position="401"/>
    </location>
</feature>
<organism evidence="3">
    <name type="scientific">Ditylum brightwellii</name>
    <dbReference type="NCBI Taxonomy" id="49249"/>
    <lineage>
        <taxon>Eukaryota</taxon>
        <taxon>Sar</taxon>
        <taxon>Stramenopiles</taxon>
        <taxon>Ochrophyta</taxon>
        <taxon>Bacillariophyta</taxon>
        <taxon>Mediophyceae</taxon>
        <taxon>Lithodesmiophycidae</taxon>
        <taxon>Lithodesmiales</taxon>
        <taxon>Lithodesmiaceae</taxon>
        <taxon>Ditylum</taxon>
    </lineage>
</organism>
<feature type="compositionally biased region" description="Polar residues" evidence="2">
    <location>
        <begin position="432"/>
        <end position="443"/>
    </location>
</feature>
<feature type="compositionally biased region" description="Polar residues" evidence="2">
    <location>
        <begin position="491"/>
        <end position="501"/>
    </location>
</feature>
<proteinExistence type="predicted"/>
<keyword evidence="1" id="KW-0175">Coiled coil</keyword>
<feature type="coiled-coil region" evidence="1">
    <location>
        <begin position="105"/>
        <end position="132"/>
    </location>
</feature>
<gene>
    <name evidence="3" type="ORF">DBRI00130_LOCUS21747</name>
</gene>
<reference evidence="3" key="1">
    <citation type="submission" date="2021-01" db="EMBL/GenBank/DDBJ databases">
        <authorList>
            <person name="Corre E."/>
            <person name="Pelletier E."/>
            <person name="Niang G."/>
            <person name="Scheremetjew M."/>
            <person name="Finn R."/>
            <person name="Kale V."/>
            <person name="Holt S."/>
            <person name="Cochrane G."/>
            <person name="Meng A."/>
            <person name="Brown T."/>
            <person name="Cohen L."/>
        </authorList>
    </citation>
    <scope>NUCLEOTIDE SEQUENCE</scope>
    <source>
        <strain evidence="3">GSO104</strain>
    </source>
</reference>
<evidence type="ECO:0000256" key="1">
    <source>
        <dbReference type="SAM" id="Coils"/>
    </source>
</evidence>
<evidence type="ECO:0000313" key="3">
    <source>
        <dbReference type="EMBL" id="CAE4620246.1"/>
    </source>
</evidence>
<sequence length="688" mass="76473">MVSPRSCKVANAVPNKLDKLKSDKTAVESQHTIICNSDEDQVFSSTGLTQNEYLIELQKMKKERDDYREGLEVWMECIPLLSTIAGADFDCYKNAFSGVQQASNKKKTEEAKSMLELDLMEAQRRLDELQYRWSFSGTTLPNLLQSIHRLQSNGCSLREESEQVSHDLHTAKQNLTEFAAHNRRLQNSVRKLYDQNTKLKEKLKRKQLERKSLIKNVGDYVATVQKRTAERVQQREEDQGHEISRQLRVHERLLRMQKYKTMDDSSPMSLNSADDYDVRDSGMCLNPSFDDDDAGSSVSSISSLRSLVTDDITSTVRLESSFLNEVYSSGKRQFEGRQRTRSDGDVSGWSALSFSAGGRKSNISQEILSMENEEEKGRSRSRTQSDSDVSISGWSSVSSSAKNKDVSSQGTISSINKECVDVAEEKSSNSIGLGSMFHLSNNKESNKKDTSSTRPSVSRTPSFLSKIGVGKDGKKTGATTDNEVSKKGPESSLSGPTQHTPSFFERIGVEKKEMTTMTTLTSDGDDEGCTKDASSTSTQPPATSRTPSFFAKMGVVSEKVPPVSNDSDTKSMPSPSRKMMSSPFFSRSKDKSGGTNNKKPEKEEHAKKDEIPLTSSILSPITLPPIVDDERVDNVDDNKNTQNETRMSAATITTNNSVNDNEEEKKKSSDVKINMSVKDMGKKIVSLF</sequence>
<feature type="compositionally biased region" description="Low complexity" evidence="2">
    <location>
        <begin position="570"/>
        <end position="586"/>
    </location>
</feature>
<dbReference type="AlphaFoldDB" id="A0A7S4RQB6"/>
<feature type="compositionally biased region" description="Polar residues" evidence="2">
    <location>
        <begin position="641"/>
        <end position="659"/>
    </location>
</feature>
<accession>A0A7S4RQB6</accession>
<name>A0A7S4RQB6_9STRA</name>